<dbReference type="Pfam" id="PF02317">
    <property type="entry name" value="Octopine_DH"/>
    <property type="match status" value="1"/>
</dbReference>
<sequence>MSETLTAVICGGGNAAHVMTGLASSRENVDIRVLDVFSDEAERWTKTLGADPLLLTVNHPDGTHDEVRGKPSMITNDASKAVPGASLIIFAVPAFAHESYFEAIKPYLKPNTTIVGMPGQPGFEFQCFSILKDIAPECCVVAFEGLPWAARISEFGRAVTVLSTKDFLGCVVIKGKSNVGPDPMKPVQYLLGPHPVAQIYHNFLEPTLNTKSIMHPPIMYGTWHEWDGQPLDSKPLFYQGLTAEAAELMSGMSDELIATAREISRKKPEFNLDGVGHLFDWFKLIYKDEIKDKSSLLTALQTNSAFNGLLHPMKETPDGKFLPDFTYRYMTEDVPFGVVVLKGISEIAGVATPVTDKVLAWSQKMIGKEYIVGDKLCGKDVATSRAPQRYGYKTLDDFDILL</sequence>
<proteinExistence type="predicted"/>
<protein>
    <recommendedName>
        <fullName evidence="1">Opine dehydrogenase domain-containing protein</fullName>
    </recommendedName>
</protein>
<dbReference type="AlphaFoldDB" id="A0AAN8JJJ9"/>
<evidence type="ECO:0000259" key="1">
    <source>
        <dbReference type="Pfam" id="PF02317"/>
    </source>
</evidence>
<dbReference type="Proteomes" id="UP001347796">
    <property type="component" value="Unassembled WGS sequence"/>
</dbReference>
<name>A0AAN8JJJ9_PATCE</name>
<dbReference type="InterPro" id="IPR003421">
    <property type="entry name" value="Opine_DH"/>
</dbReference>
<comment type="caution">
    <text evidence="2">The sequence shown here is derived from an EMBL/GenBank/DDBJ whole genome shotgun (WGS) entry which is preliminary data.</text>
</comment>
<dbReference type="InterPro" id="IPR013328">
    <property type="entry name" value="6PGD_dom2"/>
</dbReference>
<reference evidence="2 3" key="1">
    <citation type="submission" date="2024-01" db="EMBL/GenBank/DDBJ databases">
        <title>The genome of the rayed Mediterranean limpet Patella caerulea (Linnaeus, 1758).</title>
        <authorList>
            <person name="Anh-Thu Weber A."/>
            <person name="Halstead-Nussloch G."/>
        </authorList>
    </citation>
    <scope>NUCLEOTIDE SEQUENCE [LARGE SCALE GENOMIC DNA]</scope>
    <source>
        <strain evidence="2">AATW-2023a</strain>
        <tissue evidence="2">Whole specimen</tissue>
    </source>
</reference>
<dbReference type="SUPFAM" id="SSF51735">
    <property type="entry name" value="NAD(P)-binding Rossmann-fold domains"/>
    <property type="match status" value="1"/>
</dbReference>
<dbReference type="PANTHER" id="PTHR38015:SF1">
    <property type="entry name" value="OPINE DEHYDROGENASE DOMAIN-CONTAINING PROTEIN"/>
    <property type="match status" value="1"/>
</dbReference>
<accession>A0AAN8JJJ9</accession>
<organism evidence="2 3">
    <name type="scientific">Patella caerulea</name>
    <name type="common">Rayed Mediterranean limpet</name>
    <dbReference type="NCBI Taxonomy" id="87958"/>
    <lineage>
        <taxon>Eukaryota</taxon>
        <taxon>Metazoa</taxon>
        <taxon>Spiralia</taxon>
        <taxon>Lophotrochozoa</taxon>
        <taxon>Mollusca</taxon>
        <taxon>Gastropoda</taxon>
        <taxon>Patellogastropoda</taxon>
        <taxon>Patelloidea</taxon>
        <taxon>Patellidae</taxon>
        <taxon>Patella</taxon>
    </lineage>
</organism>
<evidence type="ECO:0000313" key="3">
    <source>
        <dbReference type="Proteomes" id="UP001347796"/>
    </source>
</evidence>
<dbReference type="InterPro" id="IPR008927">
    <property type="entry name" value="6-PGluconate_DH-like_C_sf"/>
</dbReference>
<feature type="domain" description="Opine dehydrogenase" evidence="1">
    <location>
        <begin position="201"/>
        <end position="365"/>
    </location>
</feature>
<dbReference type="SUPFAM" id="SSF48179">
    <property type="entry name" value="6-phosphogluconate dehydrogenase C-terminal domain-like"/>
    <property type="match status" value="1"/>
</dbReference>
<dbReference type="InterPro" id="IPR051729">
    <property type="entry name" value="Opine/Lysopine_DH"/>
</dbReference>
<keyword evidence="3" id="KW-1185">Reference proteome</keyword>
<gene>
    <name evidence="2" type="ORF">SNE40_011382</name>
</gene>
<dbReference type="InterPro" id="IPR036291">
    <property type="entry name" value="NAD(P)-bd_dom_sf"/>
</dbReference>
<dbReference type="PANTHER" id="PTHR38015">
    <property type="entry name" value="BLR6086 PROTEIN"/>
    <property type="match status" value="1"/>
</dbReference>
<dbReference type="EMBL" id="JAZGQO010000008">
    <property type="protein sequence ID" value="KAK6178897.1"/>
    <property type="molecule type" value="Genomic_DNA"/>
</dbReference>
<dbReference type="Gene3D" id="1.10.1040.10">
    <property type="entry name" value="N-(1-d-carboxylethyl)-l-norvaline Dehydrogenase, domain 2"/>
    <property type="match status" value="1"/>
</dbReference>
<dbReference type="Gene3D" id="3.40.50.720">
    <property type="entry name" value="NAD(P)-binding Rossmann-like Domain"/>
    <property type="match status" value="1"/>
</dbReference>
<dbReference type="GO" id="GO:0016491">
    <property type="term" value="F:oxidoreductase activity"/>
    <property type="evidence" value="ECO:0007669"/>
    <property type="project" value="InterPro"/>
</dbReference>
<evidence type="ECO:0000313" key="2">
    <source>
        <dbReference type="EMBL" id="KAK6178897.1"/>
    </source>
</evidence>